<dbReference type="AlphaFoldDB" id="A0A1C3UHE8"/>
<sequence>MKMIIILAAIGMISTDAMAMSAHDSKSMTCSAVHEKVSQEDSIVLRYPSHHPGLMMYYRTVSNSMSCLGQGVMASASVPTSDEPSCKIKTCSFTTGKGPNKNH</sequence>
<keyword evidence="3" id="KW-1185">Reference proteome</keyword>
<dbReference type="RefSeq" id="WP_092844747.1">
    <property type="nucleotide sequence ID" value="NZ_FMAH01000003.1"/>
</dbReference>
<dbReference type="EMBL" id="FMAH01000003">
    <property type="protein sequence ID" value="SCB14892.1"/>
    <property type="molecule type" value="Genomic_DNA"/>
</dbReference>
<protein>
    <submittedName>
        <fullName evidence="2">Uncharacterized protein</fullName>
    </submittedName>
</protein>
<gene>
    <name evidence="2" type="ORF">GA0061102_1003281</name>
</gene>
<keyword evidence="1" id="KW-0732">Signal</keyword>
<dbReference type="Proteomes" id="UP000199435">
    <property type="component" value="Unassembled WGS sequence"/>
</dbReference>
<feature type="chain" id="PRO_5008683131" evidence="1">
    <location>
        <begin position="20"/>
        <end position="103"/>
    </location>
</feature>
<evidence type="ECO:0000313" key="3">
    <source>
        <dbReference type="Proteomes" id="UP000199435"/>
    </source>
</evidence>
<dbReference type="OrthoDB" id="7870801at2"/>
<name>A0A1C3UHE8_9HYPH</name>
<reference evidence="3" key="1">
    <citation type="submission" date="2016-08" db="EMBL/GenBank/DDBJ databases">
        <authorList>
            <person name="Varghese N."/>
            <person name="Submissions Spin"/>
        </authorList>
    </citation>
    <scope>NUCLEOTIDE SEQUENCE [LARGE SCALE GENOMIC DNA]</scope>
    <source>
        <strain evidence="3">HAMBI 2971</strain>
    </source>
</reference>
<evidence type="ECO:0000256" key="1">
    <source>
        <dbReference type="SAM" id="SignalP"/>
    </source>
</evidence>
<feature type="signal peptide" evidence="1">
    <location>
        <begin position="1"/>
        <end position="19"/>
    </location>
</feature>
<proteinExistence type="predicted"/>
<organism evidence="2 3">
    <name type="scientific">Rhizobium miluonense</name>
    <dbReference type="NCBI Taxonomy" id="411945"/>
    <lineage>
        <taxon>Bacteria</taxon>
        <taxon>Pseudomonadati</taxon>
        <taxon>Pseudomonadota</taxon>
        <taxon>Alphaproteobacteria</taxon>
        <taxon>Hyphomicrobiales</taxon>
        <taxon>Rhizobiaceae</taxon>
        <taxon>Rhizobium/Agrobacterium group</taxon>
        <taxon>Rhizobium</taxon>
    </lineage>
</organism>
<evidence type="ECO:0000313" key="2">
    <source>
        <dbReference type="EMBL" id="SCB14892.1"/>
    </source>
</evidence>
<accession>A0A1C3UHE8</accession>